<dbReference type="Proteomes" id="UP000266673">
    <property type="component" value="Unassembled WGS sequence"/>
</dbReference>
<name>A0A397W0B5_9GLOM</name>
<sequence length="52" mass="5925">MSFKDLLNNSVLLRTDNTTCVAYNNHQRGITSLQISTIAEQIWESCLQKTSH</sequence>
<dbReference type="OrthoDB" id="7756796at2759"/>
<keyword evidence="2" id="KW-1185">Reference proteome</keyword>
<dbReference type="AlphaFoldDB" id="A0A397W0B5"/>
<proteinExistence type="predicted"/>
<comment type="caution">
    <text evidence="1">The sequence shown here is derived from an EMBL/GenBank/DDBJ whole genome shotgun (WGS) entry which is preliminary data.</text>
</comment>
<evidence type="ECO:0000313" key="1">
    <source>
        <dbReference type="EMBL" id="RIB27037.1"/>
    </source>
</evidence>
<dbReference type="EMBL" id="QKWP01000112">
    <property type="protein sequence ID" value="RIB27037.1"/>
    <property type="molecule type" value="Genomic_DNA"/>
</dbReference>
<gene>
    <name evidence="1" type="ORF">C2G38_99176</name>
</gene>
<evidence type="ECO:0000313" key="2">
    <source>
        <dbReference type="Proteomes" id="UP000266673"/>
    </source>
</evidence>
<reference evidence="1 2" key="1">
    <citation type="submission" date="2018-06" db="EMBL/GenBank/DDBJ databases">
        <title>Comparative genomics reveals the genomic features of Rhizophagus irregularis, R. cerebriforme, R. diaphanum and Gigaspora rosea, and their symbiotic lifestyle signature.</title>
        <authorList>
            <person name="Morin E."/>
            <person name="San Clemente H."/>
            <person name="Chen E.C.H."/>
            <person name="De La Providencia I."/>
            <person name="Hainaut M."/>
            <person name="Kuo A."/>
            <person name="Kohler A."/>
            <person name="Murat C."/>
            <person name="Tang N."/>
            <person name="Roy S."/>
            <person name="Loubradou J."/>
            <person name="Henrissat B."/>
            <person name="Grigoriev I.V."/>
            <person name="Corradi N."/>
            <person name="Roux C."/>
            <person name="Martin F.M."/>
        </authorList>
    </citation>
    <scope>NUCLEOTIDE SEQUENCE [LARGE SCALE GENOMIC DNA]</scope>
    <source>
        <strain evidence="1 2">DAOM 194757</strain>
    </source>
</reference>
<accession>A0A397W0B5</accession>
<organism evidence="1 2">
    <name type="scientific">Gigaspora rosea</name>
    <dbReference type="NCBI Taxonomy" id="44941"/>
    <lineage>
        <taxon>Eukaryota</taxon>
        <taxon>Fungi</taxon>
        <taxon>Fungi incertae sedis</taxon>
        <taxon>Mucoromycota</taxon>
        <taxon>Glomeromycotina</taxon>
        <taxon>Glomeromycetes</taxon>
        <taxon>Diversisporales</taxon>
        <taxon>Gigasporaceae</taxon>
        <taxon>Gigaspora</taxon>
    </lineage>
</organism>
<protein>
    <submittedName>
        <fullName evidence="1">Uncharacterized protein</fullName>
    </submittedName>
</protein>